<dbReference type="InterPro" id="IPR018357">
    <property type="entry name" value="Hexapep_transf_CS"/>
</dbReference>
<dbReference type="NCBIfam" id="NF003657">
    <property type="entry name" value="PRK05289.1"/>
    <property type="match status" value="1"/>
</dbReference>
<dbReference type="CDD" id="cd03351">
    <property type="entry name" value="LbH_UDP-GlcNAc_AT"/>
    <property type="match status" value="1"/>
</dbReference>
<dbReference type="SUPFAM" id="SSF51161">
    <property type="entry name" value="Trimeric LpxA-like enzymes"/>
    <property type="match status" value="1"/>
</dbReference>
<evidence type="ECO:0000313" key="11">
    <source>
        <dbReference type="Proteomes" id="UP000033661"/>
    </source>
</evidence>
<comment type="pathway">
    <text evidence="8">Glycolipid biosynthesis; lipid IV(A) biosynthesis; lipid IV(A) from (3R)-3-hydroxytetradecanoyl-[acyl-carrier-protein] and UDP-N-acetyl-alpha-D-glucosamine: step 1/6.</text>
</comment>
<evidence type="ECO:0000259" key="9">
    <source>
        <dbReference type="Pfam" id="PF13720"/>
    </source>
</evidence>
<keyword evidence="5 8" id="KW-0677">Repeat</keyword>
<dbReference type="EMBL" id="LAOI01000001">
    <property type="protein sequence ID" value="KJV89148.1"/>
    <property type="molecule type" value="Genomic_DNA"/>
</dbReference>
<evidence type="ECO:0000256" key="3">
    <source>
        <dbReference type="ARBA" id="ARBA00022556"/>
    </source>
</evidence>
<keyword evidence="1 8" id="KW-0963">Cytoplasm</keyword>
<dbReference type="RefSeq" id="WP_045798710.1">
    <property type="nucleotide sequence ID" value="NZ_LAOI01000001.1"/>
</dbReference>
<comment type="catalytic activity">
    <reaction evidence="8">
        <text>a (3R)-hydroxyacyl-[ACP] + UDP-N-acetyl-alpha-D-glucosamine = a UDP-3-O-[(3R)-3-hydroxyacyl]-N-acetyl-alpha-D-glucosamine + holo-[ACP]</text>
        <dbReference type="Rhea" id="RHEA:67812"/>
        <dbReference type="Rhea" id="RHEA-COMP:9685"/>
        <dbReference type="Rhea" id="RHEA-COMP:9945"/>
        <dbReference type="ChEBI" id="CHEBI:57705"/>
        <dbReference type="ChEBI" id="CHEBI:64479"/>
        <dbReference type="ChEBI" id="CHEBI:78827"/>
        <dbReference type="ChEBI" id="CHEBI:173225"/>
        <dbReference type="EC" id="2.3.1.129"/>
    </reaction>
</comment>
<evidence type="ECO:0000256" key="6">
    <source>
        <dbReference type="ARBA" id="ARBA00023098"/>
    </source>
</evidence>
<dbReference type="Pfam" id="PF00132">
    <property type="entry name" value="Hexapep"/>
    <property type="match status" value="2"/>
</dbReference>
<dbReference type="Pfam" id="PF13720">
    <property type="entry name" value="Acetyltransf_11"/>
    <property type="match status" value="1"/>
</dbReference>
<dbReference type="PANTHER" id="PTHR43480">
    <property type="entry name" value="ACYL-[ACYL-CARRIER-PROTEIN]--UDP-N-ACETYLGLUCOSAMINE O-ACYLTRANSFERASE"/>
    <property type="match status" value="1"/>
</dbReference>
<evidence type="ECO:0000256" key="2">
    <source>
        <dbReference type="ARBA" id="ARBA00022516"/>
    </source>
</evidence>
<proteinExistence type="inferred from homology"/>
<dbReference type="PANTHER" id="PTHR43480:SF1">
    <property type="entry name" value="ACYL-[ACYL-CARRIER-PROTEIN]--UDP-N-ACETYLGLUCOSAMINE O-ACYLTRANSFERASE, MITOCHONDRIAL-RELATED"/>
    <property type="match status" value="1"/>
</dbReference>
<dbReference type="InterPro" id="IPR001451">
    <property type="entry name" value="Hexapep"/>
</dbReference>
<dbReference type="AlphaFoldDB" id="A0A0F3Q9D5"/>
<organism evidence="10 11">
    <name type="scientific">Rickettsia bellii str. RML An4</name>
    <dbReference type="NCBI Taxonomy" id="1359193"/>
    <lineage>
        <taxon>Bacteria</taxon>
        <taxon>Pseudomonadati</taxon>
        <taxon>Pseudomonadota</taxon>
        <taxon>Alphaproteobacteria</taxon>
        <taxon>Rickettsiales</taxon>
        <taxon>Rickettsiaceae</taxon>
        <taxon>Rickettsieae</taxon>
        <taxon>Rickettsia</taxon>
        <taxon>belli group</taxon>
    </lineage>
</organism>
<accession>A0A0F3Q9D5</accession>
<keyword evidence="4 8" id="KW-0808">Transferase</keyword>
<feature type="domain" description="UDP N-acetylglucosamine O-acyltransferase C-terminal" evidence="9">
    <location>
        <begin position="178"/>
        <end position="260"/>
    </location>
</feature>
<gene>
    <name evidence="8 10" type="primary">lpxA</name>
    <name evidence="10" type="ORF">RBEAN4_0116</name>
</gene>
<dbReference type="UniPathway" id="UPA00359">
    <property type="reaction ID" value="UER00477"/>
</dbReference>
<keyword evidence="7 8" id="KW-0012">Acyltransferase</keyword>
<dbReference type="InterPro" id="IPR037157">
    <property type="entry name" value="Acetyltransf_C_sf"/>
</dbReference>
<dbReference type="GO" id="GO:0009245">
    <property type="term" value="P:lipid A biosynthetic process"/>
    <property type="evidence" value="ECO:0007669"/>
    <property type="project" value="UniProtKB-UniRule"/>
</dbReference>
<comment type="function">
    <text evidence="8">Involved in the biosynthesis of lipid A, a phosphorylated glycolipid that anchors the lipopolysaccharide to the outer membrane of the cell.</text>
</comment>
<dbReference type="GO" id="GO:0016020">
    <property type="term" value="C:membrane"/>
    <property type="evidence" value="ECO:0007669"/>
    <property type="project" value="GOC"/>
</dbReference>
<name>A0A0F3Q9D5_RICBE</name>
<comment type="caution">
    <text evidence="10">The sequence shown here is derived from an EMBL/GenBank/DDBJ whole genome shotgun (WGS) entry which is preliminary data.</text>
</comment>
<keyword evidence="11" id="KW-1185">Reference proteome</keyword>
<dbReference type="GO" id="GO:0005737">
    <property type="term" value="C:cytoplasm"/>
    <property type="evidence" value="ECO:0007669"/>
    <property type="project" value="UniProtKB-SubCell"/>
</dbReference>
<dbReference type="PIRSF" id="PIRSF000456">
    <property type="entry name" value="UDP-GlcNAc_acltr"/>
    <property type="match status" value="1"/>
</dbReference>
<dbReference type="NCBIfam" id="TIGR01852">
    <property type="entry name" value="lipid_A_lpxA"/>
    <property type="match status" value="1"/>
</dbReference>
<evidence type="ECO:0000256" key="7">
    <source>
        <dbReference type="ARBA" id="ARBA00023315"/>
    </source>
</evidence>
<dbReference type="GO" id="GO:0008780">
    <property type="term" value="F:acyl-[acyl-carrier-protein]-UDP-N-acetylglucosamine O-acyltransferase activity"/>
    <property type="evidence" value="ECO:0007669"/>
    <property type="project" value="UniProtKB-UniRule"/>
</dbReference>
<sequence length="281" mass="30451">MSNSNIHPTSIIAEGAKLGKNVKVGPYCIIGPEVILHDNVELKSHVVIEGITEIGESTVIYPFASIGQPPQILKYNNERSNTIIGSNNIIREYVTVQAGSQGGGMITRIGNNNLFMVGVHIGHDCKIGNNVVFANYVSLAGHIEVEDYVIIGGLSAVHQYARIGKHSMIGGLSPVGADVIPFGLASGKRAVLEGLNLVGMNRKGFDKAESLNALKIVQEIFLGEGNFADRIKQAQEKYKNNTIVMQIIDFLEQGSNRSFCSFEKTMSLRGELQSNLTKQPN</sequence>
<evidence type="ECO:0000256" key="8">
    <source>
        <dbReference type="HAMAP-Rule" id="MF_00387"/>
    </source>
</evidence>
<comment type="similarity">
    <text evidence="8">Belongs to the transferase hexapeptide repeat family. LpxA subfamily.</text>
</comment>
<dbReference type="InterPro" id="IPR011004">
    <property type="entry name" value="Trimer_LpxA-like_sf"/>
</dbReference>
<comment type="subunit">
    <text evidence="8">Homotrimer.</text>
</comment>
<dbReference type="Gene3D" id="2.160.10.10">
    <property type="entry name" value="Hexapeptide repeat proteins"/>
    <property type="match status" value="1"/>
</dbReference>
<dbReference type="PATRIC" id="fig|1359193.3.peg.110"/>
<dbReference type="InterPro" id="IPR010137">
    <property type="entry name" value="Lipid_A_LpxA"/>
</dbReference>
<keyword evidence="3 8" id="KW-0441">Lipid A biosynthesis</keyword>
<keyword evidence="6 8" id="KW-0443">Lipid metabolism</keyword>
<dbReference type="EC" id="2.3.1.129" evidence="8"/>
<evidence type="ECO:0000256" key="4">
    <source>
        <dbReference type="ARBA" id="ARBA00022679"/>
    </source>
</evidence>
<dbReference type="HAMAP" id="MF_00387">
    <property type="entry name" value="LpxA"/>
    <property type="match status" value="1"/>
</dbReference>
<protein>
    <recommendedName>
        <fullName evidence="8">Acyl-[acyl-carrier-protein]--UDP-N-acetylglucosamine O-acyltransferase</fullName>
        <shortName evidence="8">UDP-N-acetylglucosamine acyltransferase</shortName>
        <ecNumber evidence="8">2.3.1.129</ecNumber>
    </recommendedName>
</protein>
<comment type="subcellular location">
    <subcellularLocation>
        <location evidence="8">Cytoplasm</location>
    </subcellularLocation>
</comment>
<dbReference type="Gene3D" id="1.20.1180.10">
    <property type="entry name" value="Udp N-acetylglucosamine O-acyltransferase, C-terminal domain"/>
    <property type="match status" value="1"/>
</dbReference>
<evidence type="ECO:0000256" key="1">
    <source>
        <dbReference type="ARBA" id="ARBA00022490"/>
    </source>
</evidence>
<dbReference type="Proteomes" id="UP000033661">
    <property type="component" value="Unassembled WGS sequence"/>
</dbReference>
<keyword evidence="2 8" id="KW-0444">Lipid biosynthesis</keyword>
<evidence type="ECO:0000313" key="10">
    <source>
        <dbReference type="EMBL" id="KJV89148.1"/>
    </source>
</evidence>
<reference evidence="10 11" key="1">
    <citation type="submission" date="2015-02" db="EMBL/GenBank/DDBJ databases">
        <title>Genome Sequencing of Rickettsiales.</title>
        <authorList>
            <person name="Daugherty S.C."/>
            <person name="Su Q."/>
            <person name="Abolude K."/>
            <person name="Beier-Sexton M."/>
            <person name="Carlyon J.A."/>
            <person name="Carter R."/>
            <person name="Day N.P."/>
            <person name="Dumler S.J."/>
            <person name="Dyachenko V."/>
            <person name="Godinez A."/>
            <person name="Kurtti T.J."/>
            <person name="Lichay M."/>
            <person name="Mullins K.E."/>
            <person name="Ott S."/>
            <person name="Pappas-Brown V."/>
            <person name="Paris D.H."/>
            <person name="Patel P."/>
            <person name="Richards A.L."/>
            <person name="Sadzewicz L."/>
            <person name="Sears K."/>
            <person name="Seidman D."/>
            <person name="Sengamalay N."/>
            <person name="Stenos J."/>
            <person name="Tallon L.J."/>
            <person name="Vincent G."/>
            <person name="Fraser C.M."/>
            <person name="Munderloh U."/>
            <person name="Dunning-Hotopp J.C."/>
        </authorList>
    </citation>
    <scope>NUCLEOTIDE SEQUENCE [LARGE SCALE GENOMIC DNA]</scope>
    <source>
        <strain evidence="10 11">RML An4</strain>
    </source>
</reference>
<evidence type="ECO:0000256" key="5">
    <source>
        <dbReference type="ARBA" id="ARBA00022737"/>
    </source>
</evidence>
<dbReference type="PROSITE" id="PS00101">
    <property type="entry name" value="HEXAPEP_TRANSFERASES"/>
    <property type="match status" value="1"/>
</dbReference>
<dbReference type="InterPro" id="IPR029098">
    <property type="entry name" value="Acetyltransf_C"/>
</dbReference>